<accession>H1SB51</accession>
<protein>
    <submittedName>
        <fullName evidence="1">Uncharacterized protein</fullName>
    </submittedName>
</protein>
<gene>
    <name evidence="1" type="ORF">OR16_26948</name>
</gene>
<dbReference type="Proteomes" id="UP000005808">
    <property type="component" value="Unassembled WGS sequence"/>
</dbReference>
<evidence type="ECO:0000313" key="2">
    <source>
        <dbReference type="Proteomes" id="UP000005808"/>
    </source>
</evidence>
<dbReference type="AlphaFoldDB" id="H1SB51"/>
<name>H1SB51_9BURK</name>
<evidence type="ECO:0000313" key="1">
    <source>
        <dbReference type="EMBL" id="EHP40289.1"/>
    </source>
</evidence>
<sequence>MVASLVVLLIGLALCAIVVWVLREHDPSLLSTQQRAVQTWFDHLIHRH</sequence>
<reference evidence="1 2" key="1">
    <citation type="journal article" date="2012" name="J. Bacteriol.">
        <title>De Novo Genome Project of Cupriavidus basilensis OR16.</title>
        <authorList>
            <person name="Cserhati M."/>
            <person name="Kriszt B."/>
            <person name="Szoboszlay S."/>
            <person name="Toth A."/>
            <person name="Szabo I."/>
            <person name="Tancsics A."/>
            <person name="Nagy I."/>
            <person name="Horvath B."/>
            <person name="Nagy I."/>
            <person name="Kukolya J."/>
        </authorList>
    </citation>
    <scope>NUCLEOTIDE SEQUENCE [LARGE SCALE GENOMIC DNA]</scope>
    <source>
        <strain evidence="1 2">OR16</strain>
    </source>
</reference>
<proteinExistence type="predicted"/>
<dbReference type="EMBL" id="AHJE01000069">
    <property type="protein sequence ID" value="EHP40289.1"/>
    <property type="molecule type" value="Genomic_DNA"/>
</dbReference>
<comment type="caution">
    <text evidence="1">The sequence shown here is derived from an EMBL/GenBank/DDBJ whole genome shotgun (WGS) entry which is preliminary data.</text>
</comment>
<organism evidence="1 2">
    <name type="scientific">Cupriavidus basilensis OR16</name>
    <dbReference type="NCBI Taxonomy" id="1127483"/>
    <lineage>
        <taxon>Bacteria</taxon>
        <taxon>Pseudomonadati</taxon>
        <taxon>Pseudomonadota</taxon>
        <taxon>Betaproteobacteria</taxon>
        <taxon>Burkholderiales</taxon>
        <taxon>Burkholderiaceae</taxon>
        <taxon>Cupriavidus</taxon>
    </lineage>
</organism>